<dbReference type="EMBL" id="RKRE01000001">
    <property type="protein sequence ID" value="RPF49516.1"/>
    <property type="molecule type" value="Genomic_DNA"/>
</dbReference>
<comment type="caution">
    <text evidence="2">The sequence shown here is derived from an EMBL/GenBank/DDBJ whole genome shotgun (WGS) entry which is preliminary data.</text>
</comment>
<dbReference type="AlphaFoldDB" id="A0A3N5AWB5"/>
<name>A0A3N5AWB5_9THEO</name>
<dbReference type="RefSeq" id="WP_123927073.1">
    <property type="nucleotide sequence ID" value="NZ_RKRE01000001.1"/>
</dbReference>
<organism evidence="2 3">
    <name type="scientific">Thermodesulfitimonas autotrophica</name>
    <dbReference type="NCBI Taxonomy" id="1894989"/>
    <lineage>
        <taxon>Bacteria</taxon>
        <taxon>Bacillati</taxon>
        <taxon>Bacillota</taxon>
        <taxon>Clostridia</taxon>
        <taxon>Thermoanaerobacterales</taxon>
        <taxon>Thermoanaerobacteraceae</taxon>
        <taxon>Thermodesulfitimonas</taxon>
    </lineage>
</organism>
<dbReference type="OrthoDB" id="2055412at2"/>
<feature type="region of interest" description="Disordered" evidence="1">
    <location>
        <begin position="86"/>
        <end position="106"/>
    </location>
</feature>
<evidence type="ECO:0000313" key="3">
    <source>
        <dbReference type="Proteomes" id="UP000282654"/>
    </source>
</evidence>
<proteinExistence type="predicted"/>
<protein>
    <submittedName>
        <fullName evidence="2">Uncharacterized protein</fullName>
    </submittedName>
</protein>
<dbReference type="Proteomes" id="UP000282654">
    <property type="component" value="Unassembled WGS sequence"/>
</dbReference>
<gene>
    <name evidence="2" type="ORF">EDD75_0332</name>
</gene>
<sequence length="268" mass="29906">MLTEVCCPNCNSFVRKAYLPAVVRCFRCGCVAVIKKDGATDTKTPKKAVCCRKCGKILTGDSTPGAACLCPDCYVWSVLPGDRKGEREAETANRAGDDGPKVLRRGDLPGPVLTEVRKLAVSECANHRSDFCDIKHYCVLEPEPDKVCAFFSAANAAHRCSWFESAVLLLRPELQDAYNREYEAEPFFKRPSLSPDGSMGRAPEKARAKLARQVLREAKKKREKECARCGNPFVAKNSFEKYCSDLCRKTAERDKARERVRKQRAKQG</sequence>
<keyword evidence="3" id="KW-1185">Reference proteome</keyword>
<accession>A0A3N5AWB5</accession>
<evidence type="ECO:0000313" key="2">
    <source>
        <dbReference type="EMBL" id="RPF49516.1"/>
    </source>
</evidence>
<reference evidence="2 3" key="1">
    <citation type="submission" date="2018-11" db="EMBL/GenBank/DDBJ databases">
        <title>Genomic Encyclopedia of Type Strains, Phase IV (KMG-IV): sequencing the most valuable type-strain genomes for metagenomic binning, comparative biology and taxonomic classification.</title>
        <authorList>
            <person name="Goeker M."/>
        </authorList>
    </citation>
    <scope>NUCLEOTIDE SEQUENCE [LARGE SCALE GENOMIC DNA]</scope>
    <source>
        <strain evidence="2 3">DSM 102936</strain>
    </source>
</reference>
<evidence type="ECO:0000256" key="1">
    <source>
        <dbReference type="SAM" id="MobiDB-lite"/>
    </source>
</evidence>